<protein>
    <submittedName>
        <fullName evidence="1">Uncharacterized protein</fullName>
    </submittedName>
</protein>
<name>A0A1I2K266_9ACTN</name>
<dbReference type="EMBL" id="FONR01000009">
    <property type="protein sequence ID" value="SFF60408.1"/>
    <property type="molecule type" value="Genomic_DNA"/>
</dbReference>
<evidence type="ECO:0000313" key="2">
    <source>
        <dbReference type="Proteomes" id="UP000181942"/>
    </source>
</evidence>
<proteinExistence type="predicted"/>
<dbReference type="AlphaFoldDB" id="A0A1I2K266"/>
<dbReference type="RefSeq" id="WP_075029459.1">
    <property type="nucleotide sequence ID" value="NZ_FONR01000009.1"/>
</dbReference>
<organism evidence="1 2">
    <name type="scientific">Streptomyces mirabilis</name>
    <dbReference type="NCBI Taxonomy" id="68239"/>
    <lineage>
        <taxon>Bacteria</taxon>
        <taxon>Bacillati</taxon>
        <taxon>Actinomycetota</taxon>
        <taxon>Actinomycetes</taxon>
        <taxon>Kitasatosporales</taxon>
        <taxon>Streptomycetaceae</taxon>
        <taxon>Streptomyces</taxon>
    </lineage>
</organism>
<dbReference type="Proteomes" id="UP000181942">
    <property type="component" value="Unassembled WGS sequence"/>
</dbReference>
<evidence type="ECO:0000313" key="1">
    <source>
        <dbReference type="EMBL" id="SFF60408.1"/>
    </source>
</evidence>
<gene>
    <name evidence="1" type="ORF">SAMN02787118_109201</name>
</gene>
<reference evidence="1 2" key="1">
    <citation type="submission" date="2016-10" db="EMBL/GenBank/DDBJ databases">
        <authorList>
            <person name="de Groot N.N."/>
        </authorList>
    </citation>
    <scope>NUCLEOTIDE SEQUENCE [LARGE SCALE GENOMIC DNA]</scope>
    <source>
        <strain evidence="1 2">OK461</strain>
    </source>
</reference>
<sequence length="72" mass="7373">MTEPTTRQMTGRRNVSSLLTSLGEQKRGCTVLASGTPGGAIHLRGGLVVAVETPGAPTVEGLLLRSGLRATS</sequence>
<accession>A0A1I2K266</accession>